<dbReference type="GO" id="GO:0051213">
    <property type="term" value="F:dioxygenase activity"/>
    <property type="evidence" value="ECO:0007669"/>
    <property type="project" value="UniProtKB-KW"/>
</dbReference>
<dbReference type="Gene3D" id="3.10.180.10">
    <property type="entry name" value="2,3-Dihydroxybiphenyl 1,2-Dioxygenase, domain 1"/>
    <property type="match status" value="1"/>
</dbReference>
<dbReference type="OrthoDB" id="9804907at2"/>
<dbReference type="InterPro" id="IPR029068">
    <property type="entry name" value="Glyas_Bleomycin-R_OHBP_Dase"/>
</dbReference>
<protein>
    <submittedName>
        <fullName evidence="1">Glyoxalase/Bleomycin resistance protein/Dioxygenase superfamily protein</fullName>
    </submittedName>
</protein>
<gene>
    <name evidence="1" type="ORF">SAMN05444695_1133</name>
</gene>
<dbReference type="RefSeq" id="WP_072739339.1">
    <property type="nucleotide sequence ID" value="NZ_CP048813.1"/>
</dbReference>
<dbReference type="InterPro" id="IPR037523">
    <property type="entry name" value="VOC_core"/>
</dbReference>
<evidence type="ECO:0000313" key="1">
    <source>
        <dbReference type="EMBL" id="SDI90814.1"/>
    </source>
</evidence>
<reference evidence="1 2" key="1">
    <citation type="submission" date="2016-10" db="EMBL/GenBank/DDBJ databases">
        <authorList>
            <person name="de Groot N.N."/>
        </authorList>
    </citation>
    <scope>NUCLEOTIDE SEQUENCE [LARGE SCALE GENOMIC DNA]</scope>
    <source>
        <strain evidence="1 2">DSM 44892</strain>
    </source>
</reference>
<dbReference type="Pfam" id="PF00903">
    <property type="entry name" value="Glyoxalase"/>
    <property type="match status" value="1"/>
</dbReference>
<dbReference type="CDD" id="cd06587">
    <property type="entry name" value="VOC"/>
    <property type="match status" value="1"/>
</dbReference>
<dbReference type="AlphaFoldDB" id="A0A1G8PE87"/>
<dbReference type="PROSITE" id="PS51819">
    <property type="entry name" value="VOC"/>
    <property type="match status" value="1"/>
</dbReference>
<proteinExistence type="predicted"/>
<evidence type="ECO:0000313" key="2">
    <source>
        <dbReference type="Proteomes" id="UP000183263"/>
    </source>
</evidence>
<dbReference type="InterPro" id="IPR004360">
    <property type="entry name" value="Glyas_Fos-R_dOase_dom"/>
</dbReference>
<organism evidence="1 2">
    <name type="scientific">Rhodococcus triatomae</name>
    <dbReference type="NCBI Taxonomy" id="300028"/>
    <lineage>
        <taxon>Bacteria</taxon>
        <taxon>Bacillati</taxon>
        <taxon>Actinomycetota</taxon>
        <taxon>Actinomycetes</taxon>
        <taxon>Mycobacteriales</taxon>
        <taxon>Nocardiaceae</taxon>
        <taxon>Rhodococcus</taxon>
    </lineage>
</organism>
<name>A0A1G8PE87_9NOCA</name>
<dbReference type="SUPFAM" id="SSF54593">
    <property type="entry name" value="Glyoxalase/Bleomycin resistance protein/Dihydroxybiphenyl dioxygenase"/>
    <property type="match status" value="1"/>
</dbReference>
<dbReference type="EMBL" id="FNDN01000013">
    <property type="protein sequence ID" value="SDI90814.1"/>
    <property type="molecule type" value="Genomic_DNA"/>
</dbReference>
<keyword evidence="1" id="KW-0223">Dioxygenase</keyword>
<keyword evidence="2" id="KW-1185">Reference proteome</keyword>
<dbReference type="Proteomes" id="UP000183263">
    <property type="component" value="Unassembled WGS sequence"/>
</dbReference>
<accession>A0A1G8PE87</accession>
<sequence>MAFPGRIVSFVASTDLDVSAMFYVDTLGLELVARDEFALVLDGGGAALRVTLVQSKADTGYTVLGWEVDDLDPVVDALREKGIVFTVYPGLDQDEHAAWTTPNGGRVAWFRDPHDNVLSLFEQNV</sequence>
<keyword evidence="1" id="KW-0560">Oxidoreductase</keyword>